<protein>
    <submittedName>
        <fullName evidence="2">Uncharacterized protein</fullName>
    </submittedName>
</protein>
<evidence type="ECO:0000313" key="2">
    <source>
        <dbReference type="EMBL" id="SLN19353.1"/>
    </source>
</evidence>
<evidence type="ECO:0000313" key="3">
    <source>
        <dbReference type="Proteomes" id="UP000193623"/>
    </source>
</evidence>
<dbReference type="EMBL" id="FWFT01000001">
    <property type="protein sequence ID" value="SLN19353.1"/>
    <property type="molecule type" value="Genomic_DNA"/>
</dbReference>
<feature type="signal peptide" evidence="1">
    <location>
        <begin position="1"/>
        <end position="21"/>
    </location>
</feature>
<keyword evidence="1" id="KW-0732">Signal</keyword>
<dbReference type="Proteomes" id="UP000193623">
    <property type="component" value="Unassembled WGS sequence"/>
</dbReference>
<dbReference type="RefSeq" id="WP_085863113.1">
    <property type="nucleotide sequence ID" value="NZ_FWFT01000001.1"/>
</dbReference>
<accession>A0A1Y5RK05</accession>
<dbReference type="AlphaFoldDB" id="A0A1Y5RK05"/>
<evidence type="ECO:0000256" key="1">
    <source>
        <dbReference type="SAM" id="SignalP"/>
    </source>
</evidence>
<reference evidence="2 3" key="1">
    <citation type="submission" date="2017-03" db="EMBL/GenBank/DDBJ databases">
        <authorList>
            <person name="Afonso C.L."/>
            <person name="Miller P.J."/>
            <person name="Scott M.A."/>
            <person name="Spackman E."/>
            <person name="Goraichik I."/>
            <person name="Dimitrov K.M."/>
            <person name="Suarez D.L."/>
            <person name="Swayne D.E."/>
        </authorList>
    </citation>
    <scope>NUCLEOTIDE SEQUENCE [LARGE SCALE GENOMIC DNA]</scope>
    <source>
        <strain evidence="2 3">CECT 8397</strain>
    </source>
</reference>
<name>A0A1Y5RK05_9RHOB</name>
<keyword evidence="3" id="KW-1185">Reference proteome</keyword>
<proteinExistence type="predicted"/>
<feature type="chain" id="PRO_5012418627" evidence="1">
    <location>
        <begin position="22"/>
        <end position="133"/>
    </location>
</feature>
<organism evidence="2 3">
    <name type="scientific">Pseudooctadecabacter jejudonensis</name>
    <dbReference type="NCBI Taxonomy" id="1391910"/>
    <lineage>
        <taxon>Bacteria</taxon>
        <taxon>Pseudomonadati</taxon>
        <taxon>Pseudomonadota</taxon>
        <taxon>Alphaproteobacteria</taxon>
        <taxon>Rhodobacterales</taxon>
        <taxon>Paracoccaceae</taxon>
        <taxon>Pseudooctadecabacter</taxon>
    </lineage>
</organism>
<gene>
    <name evidence="2" type="ORF">PSJ8397_00677</name>
</gene>
<sequence length="133" mass="13678">MLFRTCLFVTALAPALPIVLAAGPAAAFGNLDCITTQSCGAGGCLPVTTPFAVTFDWAADAVTVDVDGRTQSLPWSATGESDDGLASILDYGDIDEGAALRIAASGLDITALYSFREVGVVTWDATCNLRTAT</sequence>